<keyword evidence="9 10" id="KW-0961">Cell wall biogenesis/degradation</keyword>
<dbReference type="Proteomes" id="UP000000788">
    <property type="component" value="Chromosome"/>
</dbReference>
<organism evidence="15 16">
    <name type="scientific">Prochlorococcus marinus (strain MIT 9211)</name>
    <dbReference type="NCBI Taxonomy" id="93059"/>
    <lineage>
        <taxon>Bacteria</taxon>
        <taxon>Bacillati</taxon>
        <taxon>Cyanobacteriota</taxon>
        <taxon>Cyanophyceae</taxon>
        <taxon>Synechococcales</taxon>
        <taxon>Prochlorococcaceae</taxon>
        <taxon>Prochlorococcus</taxon>
    </lineage>
</organism>
<evidence type="ECO:0000313" key="16">
    <source>
        <dbReference type="Proteomes" id="UP000000788"/>
    </source>
</evidence>
<dbReference type="UniPathway" id="UPA00219"/>
<dbReference type="SUPFAM" id="SSF63418">
    <property type="entry name" value="MurE/MurF N-terminal domain"/>
    <property type="match status" value="1"/>
</dbReference>
<dbReference type="PANTHER" id="PTHR43024">
    <property type="entry name" value="UDP-N-ACETYLMURAMOYL-TRIPEPTIDE--D-ALANYL-D-ALANINE LIGASE"/>
    <property type="match status" value="1"/>
</dbReference>
<evidence type="ECO:0000256" key="8">
    <source>
        <dbReference type="ARBA" id="ARBA00023306"/>
    </source>
</evidence>
<keyword evidence="1 10" id="KW-0963">Cytoplasm</keyword>
<dbReference type="Gene3D" id="3.40.1190.10">
    <property type="entry name" value="Mur-like, catalytic domain"/>
    <property type="match status" value="1"/>
</dbReference>
<keyword evidence="6 10" id="KW-0133">Cell shape</keyword>
<dbReference type="EC" id="6.3.2.10" evidence="10 11"/>
<protein>
    <recommendedName>
        <fullName evidence="10 11">UDP-N-acetylmuramoyl-tripeptide--D-alanyl-D-alanine ligase</fullName>
        <ecNumber evidence="10 11">6.3.2.10</ecNumber>
    </recommendedName>
    <alternativeName>
        <fullName evidence="10">D-alanyl-D-alanine-adding enzyme</fullName>
    </alternativeName>
</protein>
<name>A9BAV9_PROM4</name>
<dbReference type="InterPro" id="IPR004101">
    <property type="entry name" value="Mur_ligase_C"/>
</dbReference>
<dbReference type="InterPro" id="IPR036615">
    <property type="entry name" value="Mur_ligase_C_dom_sf"/>
</dbReference>
<dbReference type="InterPro" id="IPR035911">
    <property type="entry name" value="MurE/MurF_N"/>
</dbReference>
<dbReference type="SUPFAM" id="SSF53244">
    <property type="entry name" value="MurD-like peptide ligases, peptide-binding domain"/>
    <property type="match status" value="1"/>
</dbReference>
<comment type="function">
    <text evidence="10 11">Involved in cell wall formation. Catalyzes the final step in the synthesis of UDP-N-acetylmuramoyl-pentapeptide, the precursor of murein.</text>
</comment>
<dbReference type="InterPro" id="IPR051046">
    <property type="entry name" value="MurCDEF_CellWall_CoF430Synth"/>
</dbReference>
<dbReference type="NCBIfam" id="TIGR01143">
    <property type="entry name" value="murF"/>
    <property type="match status" value="1"/>
</dbReference>
<feature type="domain" description="Mur ligase central" evidence="14">
    <location>
        <begin position="110"/>
        <end position="304"/>
    </location>
</feature>
<dbReference type="HOGENOM" id="CLU_031507_1_1_3"/>
<feature type="domain" description="Mur ligase N-terminal catalytic" evidence="12">
    <location>
        <begin position="29"/>
        <end position="78"/>
    </location>
</feature>
<dbReference type="GO" id="GO:0047480">
    <property type="term" value="F:UDP-N-acetylmuramoyl-tripeptide-D-alanyl-D-alanine ligase activity"/>
    <property type="evidence" value="ECO:0007669"/>
    <property type="project" value="UniProtKB-UniRule"/>
</dbReference>
<evidence type="ECO:0000256" key="7">
    <source>
        <dbReference type="ARBA" id="ARBA00022984"/>
    </source>
</evidence>
<dbReference type="OrthoDB" id="9801978at2"/>
<dbReference type="Pfam" id="PF01225">
    <property type="entry name" value="Mur_ligase"/>
    <property type="match status" value="1"/>
</dbReference>
<dbReference type="Pfam" id="PF08245">
    <property type="entry name" value="Mur_ligase_M"/>
    <property type="match status" value="1"/>
</dbReference>
<comment type="subcellular location">
    <subcellularLocation>
        <location evidence="10 11">Cytoplasm</location>
    </subcellularLocation>
</comment>
<keyword evidence="8 10" id="KW-0131">Cell cycle</keyword>
<accession>A9BAV9</accession>
<dbReference type="InterPro" id="IPR005863">
    <property type="entry name" value="UDP-N-AcMur_synth"/>
</dbReference>
<dbReference type="SUPFAM" id="SSF53623">
    <property type="entry name" value="MurD-like peptide ligases, catalytic domain"/>
    <property type="match status" value="1"/>
</dbReference>
<comment type="similarity">
    <text evidence="10">Belongs to the MurCDEF family. MurF subfamily.</text>
</comment>
<keyword evidence="4 10" id="KW-0547">Nucleotide-binding</keyword>
<dbReference type="STRING" id="93059.P9211_10401"/>
<evidence type="ECO:0000256" key="6">
    <source>
        <dbReference type="ARBA" id="ARBA00022960"/>
    </source>
</evidence>
<keyword evidence="7 10" id="KW-0573">Peptidoglycan synthesis</keyword>
<evidence type="ECO:0000256" key="11">
    <source>
        <dbReference type="RuleBase" id="RU004136"/>
    </source>
</evidence>
<dbReference type="GO" id="GO:0005737">
    <property type="term" value="C:cytoplasm"/>
    <property type="evidence" value="ECO:0007669"/>
    <property type="project" value="UniProtKB-SubCell"/>
</dbReference>
<evidence type="ECO:0000256" key="9">
    <source>
        <dbReference type="ARBA" id="ARBA00023316"/>
    </source>
</evidence>
<evidence type="ECO:0000256" key="4">
    <source>
        <dbReference type="ARBA" id="ARBA00022741"/>
    </source>
</evidence>
<dbReference type="GO" id="GO:0005524">
    <property type="term" value="F:ATP binding"/>
    <property type="evidence" value="ECO:0007669"/>
    <property type="project" value="UniProtKB-UniRule"/>
</dbReference>
<keyword evidence="2 10" id="KW-0436">Ligase</keyword>
<dbReference type="GO" id="GO:0009252">
    <property type="term" value="P:peptidoglycan biosynthetic process"/>
    <property type="evidence" value="ECO:0007669"/>
    <property type="project" value="UniProtKB-UniRule"/>
</dbReference>
<evidence type="ECO:0000256" key="1">
    <source>
        <dbReference type="ARBA" id="ARBA00022490"/>
    </source>
</evidence>
<dbReference type="PANTHER" id="PTHR43024:SF1">
    <property type="entry name" value="UDP-N-ACETYLMURAMOYL-TRIPEPTIDE--D-ALANYL-D-ALANINE LIGASE"/>
    <property type="match status" value="1"/>
</dbReference>
<dbReference type="AlphaFoldDB" id="A9BAV9"/>
<evidence type="ECO:0000313" key="15">
    <source>
        <dbReference type="EMBL" id="ABX08971.1"/>
    </source>
</evidence>
<dbReference type="Gene3D" id="3.90.190.20">
    <property type="entry name" value="Mur ligase, C-terminal domain"/>
    <property type="match status" value="1"/>
</dbReference>
<evidence type="ECO:0000259" key="13">
    <source>
        <dbReference type="Pfam" id="PF02875"/>
    </source>
</evidence>
<gene>
    <name evidence="10 15" type="primary">murF</name>
    <name evidence="15" type="ordered locus">P9211_10401</name>
</gene>
<evidence type="ECO:0000256" key="5">
    <source>
        <dbReference type="ARBA" id="ARBA00022840"/>
    </source>
</evidence>
<dbReference type="InterPro" id="IPR000713">
    <property type="entry name" value="Mur_ligase_N"/>
</dbReference>
<keyword evidence="3 10" id="KW-0132">Cell division</keyword>
<dbReference type="eggNOG" id="COG0770">
    <property type="taxonomic scope" value="Bacteria"/>
</dbReference>
<evidence type="ECO:0000256" key="3">
    <source>
        <dbReference type="ARBA" id="ARBA00022618"/>
    </source>
</evidence>
<dbReference type="KEGG" id="pmj:P9211_10401"/>
<sequence>MGIQLSELINLWGYPAEGKLSNNILGPVFTDSRQVLPGGFFVPLRGQNFDGHQFLKEACDRGAKAAVVSKDSTVQIPENLICWRVDDTLQAYQQLALLHRQRLSIPVVAVTGSVGKTTTRELITACLTTLGAITSTSDNNNNDIGVPQTILQADFSDAALILEMAMRGLGEIRRLSCCSNPDIAVITNIGNAHIGRLGSRKNIAIAKCEITTCLNPSGTVIIPAGDPLLDSILSEKWPGRIIRVGLMPLGEEHTSASYIKKNAVDLLGVLDLNNNSLSVDKEALTLPLEGMHNAVNFMLAIAVALELGISLSNMNNLHVKTPCGRNSCFTYGNLTVLDESYNSSPESVKASLDLLVTKPGRHFAVLGTMFELGDESIKFHSLIMQHAVDLSLDGVIVVSDGEEAEAMVAVGKQLPNFSIFSQPEEALPYLQSILKPGDNLLLKASRKIGLEKLLPFLENLID</sequence>
<evidence type="ECO:0000256" key="2">
    <source>
        <dbReference type="ARBA" id="ARBA00022598"/>
    </source>
</evidence>
<dbReference type="GO" id="GO:0008766">
    <property type="term" value="F:UDP-N-acetylmuramoylalanyl-D-glutamyl-2,6-diaminopimelate-D-alanyl-D-alanine ligase activity"/>
    <property type="evidence" value="ECO:0007669"/>
    <property type="project" value="RHEA"/>
</dbReference>
<evidence type="ECO:0000259" key="12">
    <source>
        <dbReference type="Pfam" id="PF01225"/>
    </source>
</evidence>
<dbReference type="GO" id="GO:0071555">
    <property type="term" value="P:cell wall organization"/>
    <property type="evidence" value="ECO:0007669"/>
    <property type="project" value="UniProtKB-KW"/>
</dbReference>
<dbReference type="RefSeq" id="WP_012195592.1">
    <property type="nucleotide sequence ID" value="NC_009976.1"/>
</dbReference>
<dbReference type="Pfam" id="PF02875">
    <property type="entry name" value="Mur_ligase_C"/>
    <property type="match status" value="1"/>
</dbReference>
<dbReference type="Gene3D" id="3.40.1390.10">
    <property type="entry name" value="MurE/MurF, N-terminal domain"/>
    <property type="match status" value="1"/>
</dbReference>
<reference evidence="15 16" key="1">
    <citation type="journal article" date="2007" name="PLoS Genet.">
        <title>Patterns and implications of gene gain and loss in the evolution of Prochlorococcus.</title>
        <authorList>
            <person name="Kettler G.C."/>
            <person name="Martiny A.C."/>
            <person name="Huang K."/>
            <person name="Zucker J."/>
            <person name="Coleman M.L."/>
            <person name="Rodrigue S."/>
            <person name="Chen F."/>
            <person name="Lapidus A."/>
            <person name="Ferriera S."/>
            <person name="Johnson J."/>
            <person name="Steglich C."/>
            <person name="Church G.M."/>
            <person name="Richardson P."/>
            <person name="Chisholm S.W."/>
        </authorList>
    </citation>
    <scope>NUCLEOTIDE SEQUENCE [LARGE SCALE GENOMIC DNA]</scope>
    <source>
        <strain evidence="16">MIT 9211</strain>
    </source>
</reference>
<keyword evidence="16" id="KW-1185">Reference proteome</keyword>
<evidence type="ECO:0000259" key="14">
    <source>
        <dbReference type="Pfam" id="PF08245"/>
    </source>
</evidence>
<dbReference type="EMBL" id="CP000878">
    <property type="protein sequence ID" value="ABX08971.1"/>
    <property type="molecule type" value="Genomic_DNA"/>
</dbReference>
<dbReference type="GO" id="GO:0008360">
    <property type="term" value="P:regulation of cell shape"/>
    <property type="evidence" value="ECO:0007669"/>
    <property type="project" value="UniProtKB-KW"/>
</dbReference>
<proteinExistence type="inferred from homology"/>
<dbReference type="GO" id="GO:0051301">
    <property type="term" value="P:cell division"/>
    <property type="evidence" value="ECO:0007669"/>
    <property type="project" value="UniProtKB-KW"/>
</dbReference>
<keyword evidence="5 10" id="KW-0067">ATP-binding</keyword>
<comment type="pathway">
    <text evidence="10 11">Cell wall biogenesis; peptidoglycan biosynthesis.</text>
</comment>
<feature type="binding site" evidence="10">
    <location>
        <begin position="112"/>
        <end position="118"/>
    </location>
    <ligand>
        <name>ATP</name>
        <dbReference type="ChEBI" id="CHEBI:30616"/>
    </ligand>
</feature>
<dbReference type="InterPro" id="IPR036565">
    <property type="entry name" value="Mur-like_cat_sf"/>
</dbReference>
<evidence type="ECO:0000256" key="10">
    <source>
        <dbReference type="HAMAP-Rule" id="MF_02019"/>
    </source>
</evidence>
<dbReference type="InterPro" id="IPR013221">
    <property type="entry name" value="Mur_ligase_cen"/>
</dbReference>
<comment type="catalytic activity">
    <reaction evidence="10 11">
        <text>D-alanyl-D-alanine + UDP-N-acetyl-alpha-D-muramoyl-L-alanyl-gamma-D-glutamyl-meso-2,6-diaminopimelate + ATP = UDP-N-acetyl-alpha-D-muramoyl-L-alanyl-gamma-D-glutamyl-meso-2,6-diaminopimeloyl-D-alanyl-D-alanine + ADP + phosphate + H(+)</text>
        <dbReference type="Rhea" id="RHEA:28374"/>
        <dbReference type="ChEBI" id="CHEBI:15378"/>
        <dbReference type="ChEBI" id="CHEBI:30616"/>
        <dbReference type="ChEBI" id="CHEBI:43474"/>
        <dbReference type="ChEBI" id="CHEBI:57822"/>
        <dbReference type="ChEBI" id="CHEBI:61386"/>
        <dbReference type="ChEBI" id="CHEBI:83905"/>
        <dbReference type="ChEBI" id="CHEBI:456216"/>
        <dbReference type="EC" id="6.3.2.10"/>
    </reaction>
</comment>
<dbReference type="HAMAP" id="MF_02019">
    <property type="entry name" value="MurF"/>
    <property type="match status" value="1"/>
</dbReference>
<feature type="domain" description="Mur ligase C-terminal" evidence="13">
    <location>
        <begin position="332"/>
        <end position="446"/>
    </location>
</feature>